<name>A0A1Y2FLA9_PROLT</name>
<sequence length="503" mass="56348">MGKPTKDSVDHVAASLSALSIKKPAHARHRRRHTIQNSHALIATLLSDVPPGEQMEIDLIDHPILLRVQNMLVDTTGVSSLMRSFLALLKISGISIETRHRYLAHWQSCVSSLLCSPVLMQDDVTYWSQTVLRQSVSFPALHLAILAVSGIQYLRSTALSPISPEALDQQTLQAVYKLRADAERRLLHRTVLENEDTEMCLATTCCLLVFDYLTGNVEEWTARILSAKLWLREAGWDSSHPVGRFFFWTVARHDRMAAWLRETPSVLDVEDLLWHPNLLDTQHLLGLDGKMSMLLAQLMKIQVMLAGLTAHATDDQLDLIDAQLATWRQQFPLSLMTFSTDTPTDCFVYGFTCATGGDAAILLHCLYAETLILRLQRSIVPGQLAKIHEQAMTLCQLAAPLVTAGSTTNIATLDYLSSCLFIAGRHLQSHVGRKWVVTCLDRLGDRCGSLMAAKWTTLLDLAWREERTRPRVHGLLRNTADDTTQRDTHEASLAREMGKLSYE</sequence>
<proteinExistence type="predicted"/>
<evidence type="ECO:0000313" key="2">
    <source>
        <dbReference type="EMBL" id="ORY84791.1"/>
    </source>
</evidence>
<dbReference type="PANTHER" id="PTHR37534:SF46">
    <property type="entry name" value="ZN(II)2CYS6 TRANSCRIPTION FACTOR (EUROFUNG)"/>
    <property type="match status" value="1"/>
</dbReference>
<keyword evidence="3" id="KW-1185">Reference proteome</keyword>
<organism evidence="2 3">
    <name type="scientific">Protomyces lactucae-debilis</name>
    <dbReference type="NCBI Taxonomy" id="2754530"/>
    <lineage>
        <taxon>Eukaryota</taxon>
        <taxon>Fungi</taxon>
        <taxon>Dikarya</taxon>
        <taxon>Ascomycota</taxon>
        <taxon>Taphrinomycotina</taxon>
        <taxon>Taphrinomycetes</taxon>
        <taxon>Taphrinales</taxon>
        <taxon>Protomycetaceae</taxon>
        <taxon>Protomyces</taxon>
    </lineage>
</organism>
<evidence type="ECO:0008006" key="4">
    <source>
        <dbReference type="Google" id="ProtNLM"/>
    </source>
</evidence>
<accession>A0A1Y2FLA9</accession>
<evidence type="ECO:0000256" key="1">
    <source>
        <dbReference type="ARBA" id="ARBA00023242"/>
    </source>
</evidence>
<gene>
    <name evidence="2" type="ORF">BCR37DRAFT_251672</name>
</gene>
<protein>
    <recommendedName>
        <fullName evidence="4">Fungal-specific transcription factor domain-domain-containing protein</fullName>
    </recommendedName>
</protein>
<dbReference type="PANTHER" id="PTHR37534">
    <property type="entry name" value="TRANSCRIPTIONAL ACTIVATOR PROTEIN UGA3"/>
    <property type="match status" value="1"/>
</dbReference>
<dbReference type="Proteomes" id="UP000193685">
    <property type="component" value="Unassembled WGS sequence"/>
</dbReference>
<comment type="caution">
    <text evidence="2">The sequence shown here is derived from an EMBL/GenBank/DDBJ whole genome shotgun (WGS) entry which is preliminary data.</text>
</comment>
<reference evidence="2 3" key="1">
    <citation type="submission" date="2016-07" db="EMBL/GenBank/DDBJ databases">
        <title>Pervasive Adenine N6-methylation of Active Genes in Fungi.</title>
        <authorList>
            <consortium name="DOE Joint Genome Institute"/>
            <person name="Mondo S.J."/>
            <person name="Dannebaum R.O."/>
            <person name="Kuo R.C."/>
            <person name="Labutti K."/>
            <person name="Haridas S."/>
            <person name="Kuo A."/>
            <person name="Salamov A."/>
            <person name="Ahrendt S.R."/>
            <person name="Lipzen A."/>
            <person name="Sullivan W."/>
            <person name="Andreopoulos W.B."/>
            <person name="Clum A."/>
            <person name="Lindquist E."/>
            <person name="Daum C."/>
            <person name="Ramamoorthy G.K."/>
            <person name="Gryganskyi A."/>
            <person name="Culley D."/>
            <person name="Magnuson J.K."/>
            <person name="James T.Y."/>
            <person name="O'Malley M.A."/>
            <person name="Stajich J.E."/>
            <person name="Spatafora J.W."/>
            <person name="Visel A."/>
            <person name="Grigoriev I.V."/>
        </authorList>
    </citation>
    <scope>NUCLEOTIDE SEQUENCE [LARGE SCALE GENOMIC DNA]</scope>
    <source>
        <strain evidence="2 3">12-1054</strain>
    </source>
</reference>
<dbReference type="OrthoDB" id="10561881at2759"/>
<keyword evidence="1" id="KW-0539">Nucleus</keyword>
<evidence type="ECO:0000313" key="3">
    <source>
        <dbReference type="Proteomes" id="UP000193685"/>
    </source>
</evidence>
<dbReference type="EMBL" id="MCFI01000005">
    <property type="protein sequence ID" value="ORY84791.1"/>
    <property type="molecule type" value="Genomic_DNA"/>
</dbReference>
<dbReference type="AlphaFoldDB" id="A0A1Y2FLA9"/>
<dbReference type="GeneID" id="63783231"/>
<dbReference type="RefSeq" id="XP_040726574.1">
    <property type="nucleotide sequence ID" value="XM_040866632.1"/>
</dbReference>